<evidence type="ECO:0000256" key="9">
    <source>
        <dbReference type="ARBA" id="ARBA00023049"/>
    </source>
</evidence>
<dbReference type="PANTHER" id="PTHR42837:SF2">
    <property type="entry name" value="MEMBRANE METALLOPROTEASE ARASP2, CHLOROPLASTIC-RELATED"/>
    <property type="match status" value="1"/>
</dbReference>
<dbReference type="Gene3D" id="2.30.42.10">
    <property type="match status" value="1"/>
</dbReference>
<dbReference type="Pfam" id="PF02163">
    <property type="entry name" value="Peptidase_M50"/>
    <property type="match status" value="1"/>
</dbReference>
<dbReference type="InterPro" id="IPR004387">
    <property type="entry name" value="Pept_M50_Zn"/>
</dbReference>
<keyword evidence="4 13" id="KW-0645">Protease</keyword>
<keyword evidence="10 11" id="KW-0472">Membrane</keyword>
<evidence type="ECO:0000259" key="12">
    <source>
        <dbReference type="SMART" id="SM00228"/>
    </source>
</evidence>
<keyword evidence="6" id="KW-0378">Hydrolase</keyword>
<proteinExistence type="inferred from homology"/>
<dbReference type="EMBL" id="FNAK01000002">
    <property type="protein sequence ID" value="SDD63541.1"/>
    <property type="molecule type" value="Genomic_DNA"/>
</dbReference>
<evidence type="ECO:0000256" key="10">
    <source>
        <dbReference type="ARBA" id="ARBA00023136"/>
    </source>
</evidence>
<evidence type="ECO:0000256" key="1">
    <source>
        <dbReference type="ARBA" id="ARBA00001947"/>
    </source>
</evidence>
<keyword evidence="9" id="KW-0482">Metalloprotease</keyword>
<keyword evidence="5 11" id="KW-0812">Transmembrane</keyword>
<evidence type="ECO:0000256" key="3">
    <source>
        <dbReference type="ARBA" id="ARBA00007931"/>
    </source>
</evidence>
<evidence type="ECO:0000313" key="13">
    <source>
        <dbReference type="EMBL" id="SDD63541.1"/>
    </source>
</evidence>
<feature type="transmembrane region" description="Helical" evidence="11">
    <location>
        <begin position="351"/>
        <end position="369"/>
    </location>
</feature>
<comment type="similarity">
    <text evidence="3">Belongs to the peptidase M50B family.</text>
</comment>
<dbReference type="CDD" id="cd06163">
    <property type="entry name" value="S2P-M50_PDZ_RseP-like"/>
    <property type="match status" value="1"/>
</dbReference>
<dbReference type="CDD" id="cd23081">
    <property type="entry name" value="cpPDZ_EcRseP-like"/>
    <property type="match status" value="1"/>
</dbReference>
<evidence type="ECO:0000313" key="14">
    <source>
        <dbReference type="Proteomes" id="UP000183685"/>
    </source>
</evidence>
<dbReference type="Pfam" id="PF17820">
    <property type="entry name" value="PDZ_6"/>
    <property type="match status" value="1"/>
</dbReference>
<organism evidence="13 14">
    <name type="scientific">Kordiimonas lacus</name>
    <dbReference type="NCBI Taxonomy" id="637679"/>
    <lineage>
        <taxon>Bacteria</taxon>
        <taxon>Pseudomonadati</taxon>
        <taxon>Pseudomonadota</taxon>
        <taxon>Alphaproteobacteria</taxon>
        <taxon>Kordiimonadales</taxon>
        <taxon>Kordiimonadaceae</taxon>
        <taxon>Kordiimonas</taxon>
    </lineage>
</organism>
<dbReference type="RefSeq" id="WP_068306092.1">
    <property type="nucleotide sequence ID" value="NZ_FNAK01000002.1"/>
</dbReference>
<feature type="transmembrane region" description="Helical" evidence="11">
    <location>
        <begin position="303"/>
        <end position="321"/>
    </location>
</feature>
<feature type="transmembrane region" description="Helical" evidence="11">
    <location>
        <begin position="6"/>
        <end position="25"/>
    </location>
</feature>
<keyword evidence="14" id="KW-1185">Reference proteome</keyword>
<dbReference type="GO" id="GO:0004222">
    <property type="term" value="F:metalloendopeptidase activity"/>
    <property type="evidence" value="ECO:0007669"/>
    <property type="project" value="InterPro"/>
</dbReference>
<accession>A0A1G6WCG2</accession>
<dbReference type="Proteomes" id="UP000183685">
    <property type="component" value="Unassembled WGS sequence"/>
</dbReference>
<evidence type="ECO:0000256" key="11">
    <source>
        <dbReference type="SAM" id="Phobius"/>
    </source>
</evidence>
<evidence type="ECO:0000256" key="2">
    <source>
        <dbReference type="ARBA" id="ARBA00004141"/>
    </source>
</evidence>
<dbReference type="OrthoDB" id="9782003at2"/>
<dbReference type="GO" id="GO:0006508">
    <property type="term" value="P:proteolysis"/>
    <property type="evidence" value="ECO:0007669"/>
    <property type="project" value="UniProtKB-KW"/>
</dbReference>
<dbReference type="GO" id="GO:0016020">
    <property type="term" value="C:membrane"/>
    <property type="evidence" value="ECO:0007669"/>
    <property type="project" value="UniProtKB-SubCell"/>
</dbReference>
<evidence type="ECO:0000256" key="7">
    <source>
        <dbReference type="ARBA" id="ARBA00022833"/>
    </source>
</evidence>
<protein>
    <submittedName>
        <fullName evidence="13">Regulator of sigma E protease</fullName>
    </submittedName>
</protein>
<keyword evidence="7" id="KW-0862">Zinc</keyword>
<dbReference type="PANTHER" id="PTHR42837">
    <property type="entry name" value="REGULATOR OF SIGMA-E PROTEASE RSEP"/>
    <property type="match status" value="1"/>
</dbReference>
<evidence type="ECO:0000256" key="5">
    <source>
        <dbReference type="ARBA" id="ARBA00022692"/>
    </source>
</evidence>
<dbReference type="SUPFAM" id="SSF50156">
    <property type="entry name" value="PDZ domain-like"/>
    <property type="match status" value="1"/>
</dbReference>
<comment type="cofactor">
    <cofactor evidence="1">
        <name>Zn(2+)</name>
        <dbReference type="ChEBI" id="CHEBI:29105"/>
    </cofactor>
</comment>
<dbReference type="InterPro" id="IPR036034">
    <property type="entry name" value="PDZ_sf"/>
</dbReference>
<sequence length="377" mass="41425">METEGPGLFFTIAAFIGGFSLLVFIHEWGHYIVGRIFGVKIETFSIGMGKELIGRTDKRGTRWKFSAIPLGGYVKFYGDASAASNPGDIPEGMTDEEKAVCYHFKPLWQRALIVFAGPAVNLIAAWMVFSGLVYMNGMVVTDPVVVTVSENSGASEAGVQSRDRILEIDGTEVERFDDIARIIRLHPGQRLEMIVERDGQETVLYPVIGIEYFVDRFDNQYPYGLLGVSNYSEEGGTPYTRRIEDPGMFLSLHEGGRRLVGTTKSMFTTLGQMLLGVRSMKELGGIPRIANALGEAAHASVEYFVWMLAMLSLNLGIINLLPIPVLDGGHLLYYGLEALKGSPISKKAQEAGFVAGFALMLIFMLLVTLNDLQSMAL</sequence>
<feature type="domain" description="PDZ" evidence="12">
    <location>
        <begin position="134"/>
        <end position="199"/>
    </location>
</feature>
<dbReference type="AlphaFoldDB" id="A0A1G6WCG2"/>
<gene>
    <name evidence="13" type="ORF">SAMN04488071_1058</name>
</gene>
<comment type="subcellular location">
    <subcellularLocation>
        <location evidence="2">Membrane</location>
        <topology evidence="2">Multi-pass membrane protein</topology>
    </subcellularLocation>
</comment>
<evidence type="ECO:0000256" key="6">
    <source>
        <dbReference type="ARBA" id="ARBA00022801"/>
    </source>
</evidence>
<dbReference type="SMART" id="SM00228">
    <property type="entry name" value="PDZ"/>
    <property type="match status" value="1"/>
</dbReference>
<feature type="transmembrane region" description="Helical" evidence="11">
    <location>
        <begin position="112"/>
        <end position="135"/>
    </location>
</feature>
<name>A0A1G6WCG2_9PROT</name>
<evidence type="ECO:0000256" key="4">
    <source>
        <dbReference type="ARBA" id="ARBA00022670"/>
    </source>
</evidence>
<reference evidence="13 14" key="1">
    <citation type="submission" date="2016-10" db="EMBL/GenBank/DDBJ databases">
        <authorList>
            <person name="de Groot N.N."/>
        </authorList>
    </citation>
    <scope>NUCLEOTIDE SEQUENCE [LARGE SCALE GENOMIC DNA]</scope>
    <source>
        <strain evidence="13 14">CGMCC 1.9109</strain>
    </source>
</reference>
<dbReference type="InterPro" id="IPR001478">
    <property type="entry name" value="PDZ"/>
</dbReference>
<evidence type="ECO:0000256" key="8">
    <source>
        <dbReference type="ARBA" id="ARBA00022989"/>
    </source>
</evidence>
<dbReference type="InterPro" id="IPR008915">
    <property type="entry name" value="Peptidase_M50"/>
</dbReference>
<dbReference type="STRING" id="637679.GCA_001550055_02773"/>
<dbReference type="InterPro" id="IPR041489">
    <property type="entry name" value="PDZ_6"/>
</dbReference>
<keyword evidence="8 11" id="KW-1133">Transmembrane helix</keyword>